<dbReference type="EMBL" id="KV878211">
    <property type="protein sequence ID" value="OJJ36468.1"/>
    <property type="molecule type" value="Genomic_DNA"/>
</dbReference>
<reference evidence="3" key="1">
    <citation type="journal article" date="2017" name="Genome Biol.">
        <title>Comparative genomics reveals high biological diversity and specific adaptations in the industrially and medically important fungal genus Aspergillus.</title>
        <authorList>
            <person name="de Vries R.P."/>
            <person name="Riley R."/>
            <person name="Wiebenga A."/>
            <person name="Aguilar-Osorio G."/>
            <person name="Amillis S."/>
            <person name="Uchima C.A."/>
            <person name="Anderluh G."/>
            <person name="Asadollahi M."/>
            <person name="Askin M."/>
            <person name="Barry K."/>
            <person name="Battaglia E."/>
            <person name="Bayram O."/>
            <person name="Benocci T."/>
            <person name="Braus-Stromeyer S.A."/>
            <person name="Caldana C."/>
            <person name="Canovas D."/>
            <person name="Cerqueira G.C."/>
            <person name="Chen F."/>
            <person name="Chen W."/>
            <person name="Choi C."/>
            <person name="Clum A."/>
            <person name="Dos Santos R.A."/>
            <person name="Damasio A.R."/>
            <person name="Diallinas G."/>
            <person name="Emri T."/>
            <person name="Fekete E."/>
            <person name="Flipphi M."/>
            <person name="Freyberg S."/>
            <person name="Gallo A."/>
            <person name="Gournas C."/>
            <person name="Habgood R."/>
            <person name="Hainaut M."/>
            <person name="Harispe M.L."/>
            <person name="Henrissat B."/>
            <person name="Hilden K.S."/>
            <person name="Hope R."/>
            <person name="Hossain A."/>
            <person name="Karabika E."/>
            <person name="Karaffa L."/>
            <person name="Karanyi Z."/>
            <person name="Krasevec N."/>
            <person name="Kuo A."/>
            <person name="Kusch H."/>
            <person name="LaButti K."/>
            <person name="Lagendijk E.L."/>
            <person name="Lapidus A."/>
            <person name="Levasseur A."/>
            <person name="Lindquist E."/>
            <person name="Lipzen A."/>
            <person name="Logrieco A.F."/>
            <person name="MacCabe A."/>
            <person name="Maekelae M.R."/>
            <person name="Malavazi I."/>
            <person name="Melin P."/>
            <person name="Meyer V."/>
            <person name="Mielnichuk N."/>
            <person name="Miskei M."/>
            <person name="Molnar A.P."/>
            <person name="Mule G."/>
            <person name="Ngan C.Y."/>
            <person name="Orejas M."/>
            <person name="Orosz E."/>
            <person name="Ouedraogo J.P."/>
            <person name="Overkamp K.M."/>
            <person name="Park H.-S."/>
            <person name="Perrone G."/>
            <person name="Piumi F."/>
            <person name="Punt P.J."/>
            <person name="Ram A.F."/>
            <person name="Ramon A."/>
            <person name="Rauscher S."/>
            <person name="Record E."/>
            <person name="Riano-Pachon D.M."/>
            <person name="Robert V."/>
            <person name="Roehrig J."/>
            <person name="Ruller R."/>
            <person name="Salamov A."/>
            <person name="Salih N.S."/>
            <person name="Samson R.A."/>
            <person name="Sandor E."/>
            <person name="Sanguinetti M."/>
            <person name="Schuetze T."/>
            <person name="Sepcic K."/>
            <person name="Shelest E."/>
            <person name="Sherlock G."/>
            <person name="Sophianopoulou V."/>
            <person name="Squina F.M."/>
            <person name="Sun H."/>
            <person name="Susca A."/>
            <person name="Todd R.B."/>
            <person name="Tsang A."/>
            <person name="Unkles S.E."/>
            <person name="van de Wiele N."/>
            <person name="van Rossen-Uffink D."/>
            <person name="Oliveira J.V."/>
            <person name="Vesth T.C."/>
            <person name="Visser J."/>
            <person name="Yu J.-H."/>
            <person name="Zhou M."/>
            <person name="Andersen M.R."/>
            <person name="Archer D.B."/>
            <person name="Baker S.E."/>
            <person name="Benoit I."/>
            <person name="Brakhage A.A."/>
            <person name="Braus G.H."/>
            <person name="Fischer R."/>
            <person name="Frisvad J.C."/>
            <person name="Goldman G.H."/>
            <person name="Houbraken J."/>
            <person name="Oakley B."/>
            <person name="Pocsi I."/>
            <person name="Scazzocchio C."/>
            <person name="Seiboth B."/>
            <person name="vanKuyk P.A."/>
            <person name="Wortman J."/>
            <person name="Dyer P.S."/>
            <person name="Grigoriev I.V."/>
        </authorList>
    </citation>
    <scope>NUCLEOTIDE SEQUENCE [LARGE SCALE GENOMIC DNA]</scope>
    <source>
        <strain evidence="3">DTO 134E9</strain>
    </source>
</reference>
<keyword evidence="1" id="KW-0812">Transmembrane</keyword>
<gene>
    <name evidence="2" type="ORF">ASPWEDRAFT_38042</name>
</gene>
<feature type="transmembrane region" description="Helical" evidence="1">
    <location>
        <begin position="31"/>
        <end position="51"/>
    </location>
</feature>
<proteinExistence type="predicted"/>
<dbReference type="Proteomes" id="UP000184383">
    <property type="component" value="Unassembled WGS sequence"/>
</dbReference>
<keyword evidence="3" id="KW-1185">Reference proteome</keyword>
<dbReference type="AlphaFoldDB" id="A0A1L9RNQ2"/>
<organism evidence="2 3">
    <name type="scientific">Aspergillus wentii DTO 134E9</name>
    <dbReference type="NCBI Taxonomy" id="1073089"/>
    <lineage>
        <taxon>Eukaryota</taxon>
        <taxon>Fungi</taxon>
        <taxon>Dikarya</taxon>
        <taxon>Ascomycota</taxon>
        <taxon>Pezizomycotina</taxon>
        <taxon>Eurotiomycetes</taxon>
        <taxon>Eurotiomycetidae</taxon>
        <taxon>Eurotiales</taxon>
        <taxon>Aspergillaceae</taxon>
        <taxon>Aspergillus</taxon>
        <taxon>Aspergillus subgen. Cremei</taxon>
    </lineage>
</organism>
<feature type="transmembrane region" description="Helical" evidence="1">
    <location>
        <begin position="57"/>
        <end position="76"/>
    </location>
</feature>
<sequence>MTKPGISFLNDNNNHGKYPRAPANIYYAIPYYHHFFVLYALIGSFACAWYSDYLSSTTTALLWTAYATFILALIIANPEICTERKKIDEQGKEVILRCPLVGFKSCEVALDLEGIKKGLYDAVNGRVDTRLHDGYRYGRALIRI</sequence>
<dbReference type="OrthoDB" id="4269184at2759"/>
<keyword evidence="1" id="KW-1133">Transmembrane helix</keyword>
<protein>
    <submittedName>
        <fullName evidence="2">Uncharacterized protein</fullName>
    </submittedName>
</protein>
<name>A0A1L9RNQ2_ASPWE</name>
<evidence type="ECO:0000313" key="3">
    <source>
        <dbReference type="Proteomes" id="UP000184383"/>
    </source>
</evidence>
<accession>A0A1L9RNQ2</accession>
<evidence type="ECO:0000256" key="1">
    <source>
        <dbReference type="SAM" id="Phobius"/>
    </source>
</evidence>
<dbReference type="RefSeq" id="XP_040690144.1">
    <property type="nucleotide sequence ID" value="XM_040834815.1"/>
</dbReference>
<dbReference type="VEuPathDB" id="FungiDB:ASPWEDRAFT_38042"/>
<keyword evidence="1" id="KW-0472">Membrane</keyword>
<dbReference type="GeneID" id="63750663"/>
<evidence type="ECO:0000313" key="2">
    <source>
        <dbReference type="EMBL" id="OJJ36468.1"/>
    </source>
</evidence>